<sequence length="143" mass="17853">MPYMRRYPSSEWASRGNYQDQAHVRKYRRRTSPSLSSSIERERRGGGHRHEGSYLRSRRPYDWRYCKGYRRLDYSREKERERDWERDRGGAPDGYYTHTDFTLRPYNYRRDRERERDRKSDESYGRKDSRQRLGNIFRYTKFP</sequence>
<keyword evidence="3" id="KW-1185">Reference proteome</keyword>
<dbReference type="AlphaFoldDB" id="A0AAD7R3N8"/>
<feature type="compositionally biased region" description="Basic and acidic residues" evidence="1">
    <location>
        <begin position="77"/>
        <end position="90"/>
    </location>
</feature>
<feature type="compositionally biased region" description="Basic and acidic residues" evidence="1">
    <location>
        <begin position="108"/>
        <end position="131"/>
    </location>
</feature>
<evidence type="ECO:0000313" key="2">
    <source>
        <dbReference type="EMBL" id="KAJ8362039.1"/>
    </source>
</evidence>
<evidence type="ECO:0000256" key="1">
    <source>
        <dbReference type="SAM" id="MobiDB-lite"/>
    </source>
</evidence>
<reference evidence="2" key="1">
    <citation type="journal article" date="2023" name="Science">
        <title>Genome structures resolve the early diversification of teleost fishes.</title>
        <authorList>
            <person name="Parey E."/>
            <person name="Louis A."/>
            <person name="Montfort J."/>
            <person name="Bouchez O."/>
            <person name="Roques C."/>
            <person name="Iampietro C."/>
            <person name="Lluch J."/>
            <person name="Castinel A."/>
            <person name="Donnadieu C."/>
            <person name="Desvignes T."/>
            <person name="Floi Bucao C."/>
            <person name="Jouanno E."/>
            <person name="Wen M."/>
            <person name="Mejri S."/>
            <person name="Dirks R."/>
            <person name="Jansen H."/>
            <person name="Henkel C."/>
            <person name="Chen W.J."/>
            <person name="Zahm M."/>
            <person name="Cabau C."/>
            <person name="Klopp C."/>
            <person name="Thompson A.W."/>
            <person name="Robinson-Rechavi M."/>
            <person name="Braasch I."/>
            <person name="Lecointre G."/>
            <person name="Bobe J."/>
            <person name="Postlethwait J.H."/>
            <person name="Berthelot C."/>
            <person name="Roest Crollius H."/>
            <person name="Guiguen Y."/>
        </authorList>
    </citation>
    <scope>NUCLEOTIDE SEQUENCE</scope>
    <source>
        <strain evidence="2">NC1722</strain>
    </source>
</reference>
<name>A0AAD7R3N8_9TELE</name>
<gene>
    <name evidence="2" type="ORF">AAFF_G00400190</name>
</gene>
<accession>A0AAD7R3N8</accession>
<feature type="region of interest" description="Disordered" evidence="1">
    <location>
        <begin position="1"/>
        <end position="54"/>
    </location>
</feature>
<organism evidence="2 3">
    <name type="scientific">Aldrovandia affinis</name>
    <dbReference type="NCBI Taxonomy" id="143900"/>
    <lineage>
        <taxon>Eukaryota</taxon>
        <taxon>Metazoa</taxon>
        <taxon>Chordata</taxon>
        <taxon>Craniata</taxon>
        <taxon>Vertebrata</taxon>
        <taxon>Euteleostomi</taxon>
        <taxon>Actinopterygii</taxon>
        <taxon>Neopterygii</taxon>
        <taxon>Teleostei</taxon>
        <taxon>Notacanthiformes</taxon>
        <taxon>Halosauridae</taxon>
        <taxon>Aldrovandia</taxon>
    </lineage>
</organism>
<comment type="caution">
    <text evidence="2">The sequence shown here is derived from an EMBL/GenBank/DDBJ whole genome shotgun (WGS) entry which is preliminary data.</text>
</comment>
<proteinExistence type="predicted"/>
<feature type="region of interest" description="Disordered" evidence="1">
    <location>
        <begin position="77"/>
        <end position="143"/>
    </location>
</feature>
<dbReference type="Proteomes" id="UP001221898">
    <property type="component" value="Unassembled WGS sequence"/>
</dbReference>
<dbReference type="EMBL" id="JAINUG010000788">
    <property type="protein sequence ID" value="KAJ8362039.1"/>
    <property type="molecule type" value="Genomic_DNA"/>
</dbReference>
<feature type="compositionally biased region" description="Basic and acidic residues" evidence="1">
    <location>
        <begin position="39"/>
        <end position="54"/>
    </location>
</feature>
<protein>
    <submittedName>
        <fullName evidence="2">Uncharacterized protein</fullName>
    </submittedName>
</protein>
<evidence type="ECO:0000313" key="3">
    <source>
        <dbReference type="Proteomes" id="UP001221898"/>
    </source>
</evidence>